<keyword evidence="1" id="KW-0732">Signal</keyword>
<organism evidence="2 3">
    <name type="scientific">Vairimorpha necatrix</name>
    <dbReference type="NCBI Taxonomy" id="6039"/>
    <lineage>
        <taxon>Eukaryota</taxon>
        <taxon>Fungi</taxon>
        <taxon>Fungi incertae sedis</taxon>
        <taxon>Microsporidia</taxon>
        <taxon>Nosematidae</taxon>
        <taxon>Vairimorpha</taxon>
    </lineage>
</organism>
<accession>A0AAX4J9D0</accession>
<gene>
    <name evidence="2" type="ORF">VNE69_02114</name>
</gene>
<feature type="signal peptide" evidence="1">
    <location>
        <begin position="1"/>
        <end position="18"/>
    </location>
</feature>
<dbReference type="KEGG" id="vnx:VNE69_02114"/>
<dbReference type="EMBL" id="CP142727">
    <property type="protein sequence ID" value="WUR02589.1"/>
    <property type="molecule type" value="Genomic_DNA"/>
</dbReference>
<dbReference type="RefSeq" id="XP_065328734.1">
    <property type="nucleotide sequence ID" value="XM_065472662.1"/>
</dbReference>
<sequence length="163" mass="19547">MYILLNFTLILLVKSISTYERNLISCIITDDKNREENLRNYLEMCRPLNTFNVYLTSFKRSIFEKQLNQEIVIECENIITEMIKLYEKYKSVWEDEVKIINGCKSNMKDDLNKFNQKMEFIIETYGVQMNKLEDIFTKNFQFLRENAICVNESFINTSNNVRL</sequence>
<dbReference type="GeneID" id="90540404"/>
<reference evidence="2" key="1">
    <citation type="journal article" date="2024" name="BMC Genomics">
        <title>Functional annotation of a divergent genome using sequence and structure-based similarity.</title>
        <authorList>
            <person name="Svedberg D."/>
            <person name="Winiger R.R."/>
            <person name="Berg A."/>
            <person name="Sharma H."/>
            <person name="Tellgren-Roth C."/>
            <person name="Debrunner-Vossbrinck B.A."/>
            <person name="Vossbrinck C.R."/>
            <person name="Barandun J."/>
        </authorList>
    </citation>
    <scope>NUCLEOTIDE SEQUENCE</scope>
    <source>
        <strain evidence="2">Illinois isolate</strain>
    </source>
</reference>
<feature type="chain" id="PRO_5043746824" evidence="1">
    <location>
        <begin position="19"/>
        <end position="163"/>
    </location>
</feature>
<proteinExistence type="predicted"/>
<evidence type="ECO:0000256" key="1">
    <source>
        <dbReference type="SAM" id="SignalP"/>
    </source>
</evidence>
<evidence type="ECO:0000313" key="2">
    <source>
        <dbReference type="EMBL" id="WUR02589.1"/>
    </source>
</evidence>
<name>A0AAX4J9D0_9MICR</name>
<dbReference type="AlphaFoldDB" id="A0AAX4J9D0"/>
<evidence type="ECO:0000313" key="3">
    <source>
        <dbReference type="Proteomes" id="UP001334084"/>
    </source>
</evidence>
<protein>
    <submittedName>
        <fullName evidence="2">SP-containing protein</fullName>
    </submittedName>
</protein>
<dbReference type="Proteomes" id="UP001334084">
    <property type="component" value="Chromosome 2"/>
</dbReference>
<keyword evidence="3" id="KW-1185">Reference proteome</keyword>